<evidence type="ECO:0000313" key="2">
    <source>
        <dbReference type="Proteomes" id="UP000664073"/>
    </source>
</evidence>
<keyword evidence="2" id="KW-1185">Reference proteome</keyword>
<comment type="caution">
    <text evidence="1">The sequence shown here is derived from an EMBL/GenBank/DDBJ whole genome shotgun (WGS) entry which is preliminary data.</text>
</comment>
<sequence length="198" mass="20496">MNTKAVMIAALAGLVAVVGYGSHAGLSMLRAFASAAQAAAVAPRQDSVAGTLPDGASTLTETYQAWQVVCQPGPKGETCVVSQRVADSKTHKRIMAIQFHPDGKAVAGIVALPLGVRLTDGVAIRVDGKAVGKSFAFTTCIPEGCIASLTLDESQLALLESAKKAEFSFFTAAGHHVDLPITVTGLDHAITRVRALSR</sequence>
<dbReference type="RefSeq" id="WP_207845772.1">
    <property type="nucleotide sequence ID" value="NZ_JAFVMH010000003.1"/>
</dbReference>
<dbReference type="InterPro" id="IPR010642">
    <property type="entry name" value="Invasion_prot_B"/>
</dbReference>
<dbReference type="InterPro" id="IPR038696">
    <property type="entry name" value="IalB_sf"/>
</dbReference>
<accession>A0A939HKE4</accession>
<dbReference type="Gene3D" id="2.60.40.1880">
    <property type="entry name" value="Invasion associated locus B (IalB) protein"/>
    <property type="match status" value="1"/>
</dbReference>
<evidence type="ECO:0000313" key="1">
    <source>
        <dbReference type="EMBL" id="MBO1325097.1"/>
    </source>
</evidence>
<dbReference type="AlphaFoldDB" id="A0A939HKE4"/>
<protein>
    <submittedName>
        <fullName evidence="1">Invasion associated locus B family protein</fullName>
    </submittedName>
</protein>
<dbReference type="Proteomes" id="UP000664073">
    <property type="component" value="Unassembled WGS sequence"/>
</dbReference>
<dbReference type="Pfam" id="PF06776">
    <property type="entry name" value="IalB"/>
    <property type="match status" value="1"/>
</dbReference>
<reference evidence="1" key="1">
    <citation type="submission" date="2021-03" db="EMBL/GenBank/DDBJ databases">
        <title>The complete genome sequence of Acetobacter sp. TBRC 12339.</title>
        <authorList>
            <person name="Charoenyingcharoen P."/>
            <person name="Yukphan P."/>
        </authorList>
    </citation>
    <scope>NUCLEOTIDE SEQUENCE</scope>
    <source>
        <strain evidence="1">TBRC 12339</strain>
    </source>
</reference>
<proteinExistence type="predicted"/>
<gene>
    <name evidence="1" type="ORF">J2D77_08040</name>
</gene>
<name>A0A939HKE4_9PROT</name>
<organism evidence="1 2">
    <name type="scientific">Acetobacter garciniae</name>
    <dbReference type="NCBI Taxonomy" id="2817435"/>
    <lineage>
        <taxon>Bacteria</taxon>
        <taxon>Pseudomonadati</taxon>
        <taxon>Pseudomonadota</taxon>
        <taxon>Alphaproteobacteria</taxon>
        <taxon>Acetobacterales</taxon>
        <taxon>Acetobacteraceae</taxon>
        <taxon>Acetobacter</taxon>
    </lineage>
</organism>
<dbReference type="EMBL" id="JAFVMH010000003">
    <property type="protein sequence ID" value="MBO1325097.1"/>
    <property type="molecule type" value="Genomic_DNA"/>
</dbReference>